<feature type="transmembrane region" description="Helical" evidence="7">
    <location>
        <begin position="251"/>
        <end position="271"/>
    </location>
</feature>
<accession>A0A0F7G1E2</accession>
<keyword evidence="5 7" id="KW-0472">Membrane</keyword>
<feature type="compositionally biased region" description="Basic and acidic residues" evidence="6">
    <location>
        <begin position="403"/>
        <end position="418"/>
    </location>
</feature>
<keyword evidence="2" id="KW-1003">Cell membrane</keyword>
<evidence type="ECO:0000256" key="6">
    <source>
        <dbReference type="SAM" id="MobiDB-lite"/>
    </source>
</evidence>
<dbReference type="Gene3D" id="1.20.1250.20">
    <property type="entry name" value="MFS general substrate transporter like domains"/>
    <property type="match status" value="1"/>
</dbReference>
<keyword evidence="10" id="KW-1185">Reference proteome</keyword>
<sequence>MRYFRLLVLSNGVSAYGSYLNLVALNVFVYQVTGSPMAAGIFMAVRLLTSVGSGFVSGRLVSRFDRKWLMVGSDLVRAVMLLALLPLSDDGRLPLLFVLAFTTGACTTLHQVALRTSVPEIVGAELRVKANGLLVTGRSLAMIAGFASSGLVIAQFGYTTAFALNAVTFLVSALILSSLPIRTRAAATEGDEASAESGRASRWVSWTLLRAAPVMAAMLAIRGADALGSSSHNVALPIYSSELDPTHPATFISQFWATWAIGHIIALQLCSRYGKTGRTFGEKAFAAGSALMSVGFVLVFVGLPTVPAVIAALIAGMADGFTEIAYVSKLQEAPDEQRGRLFGLAAAVENGGFGVGMLVSSALLEVYAPIVVVGLFHGLTFVLCLGFLLALVRRGRRPAAPPPEERDTAGTPEPDVKTSHQGGGS</sequence>
<dbReference type="InterPro" id="IPR022324">
    <property type="entry name" value="Bacilysin_exporter_BacE_put"/>
</dbReference>
<dbReference type="PANTHER" id="PTHR23513">
    <property type="entry name" value="INTEGRAL MEMBRANE EFFLUX PROTEIN-RELATED"/>
    <property type="match status" value="1"/>
</dbReference>
<proteinExistence type="predicted"/>
<dbReference type="InterPro" id="IPR020846">
    <property type="entry name" value="MFS_dom"/>
</dbReference>
<dbReference type="RefSeq" id="WP_046725230.1">
    <property type="nucleotide sequence ID" value="NZ_CP009922.3"/>
</dbReference>
<name>A0A0F7G1E2_9ACTN</name>
<keyword evidence="4 7" id="KW-1133">Transmembrane helix</keyword>
<dbReference type="PANTHER" id="PTHR23513:SF11">
    <property type="entry name" value="STAPHYLOFERRIN A TRANSPORTER"/>
    <property type="match status" value="1"/>
</dbReference>
<keyword evidence="3 7" id="KW-0812">Transmembrane</keyword>
<reference evidence="9" key="1">
    <citation type="submission" date="2019-08" db="EMBL/GenBank/DDBJ databases">
        <title>Complete genome sequence of a mangrove-derived Streptomyces xiamenensis.</title>
        <authorList>
            <person name="Xu J."/>
        </authorList>
    </citation>
    <scope>NUCLEOTIDE SEQUENCE</scope>
    <source>
        <strain evidence="9">318</strain>
    </source>
</reference>
<evidence type="ECO:0000256" key="7">
    <source>
        <dbReference type="SAM" id="Phobius"/>
    </source>
</evidence>
<dbReference type="Proteomes" id="UP000034034">
    <property type="component" value="Chromosome"/>
</dbReference>
<protein>
    <submittedName>
        <fullName evidence="9">Major facilitator superfamily permease</fullName>
    </submittedName>
</protein>
<feature type="region of interest" description="Disordered" evidence="6">
    <location>
        <begin position="397"/>
        <end position="425"/>
    </location>
</feature>
<dbReference type="SUPFAM" id="SSF103473">
    <property type="entry name" value="MFS general substrate transporter"/>
    <property type="match status" value="1"/>
</dbReference>
<evidence type="ECO:0000256" key="5">
    <source>
        <dbReference type="ARBA" id="ARBA00023136"/>
    </source>
</evidence>
<evidence type="ECO:0000259" key="8">
    <source>
        <dbReference type="PROSITE" id="PS50850"/>
    </source>
</evidence>
<evidence type="ECO:0000256" key="1">
    <source>
        <dbReference type="ARBA" id="ARBA00004651"/>
    </source>
</evidence>
<feature type="transmembrane region" description="Helical" evidence="7">
    <location>
        <begin position="370"/>
        <end position="392"/>
    </location>
</feature>
<dbReference type="KEGG" id="sxi:SXIM_52060"/>
<dbReference type="PRINTS" id="PR01988">
    <property type="entry name" value="EXPORTERBACE"/>
</dbReference>
<feature type="transmembrane region" description="Helical" evidence="7">
    <location>
        <begin position="7"/>
        <end position="30"/>
    </location>
</feature>
<dbReference type="InterPro" id="IPR011701">
    <property type="entry name" value="MFS"/>
</dbReference>
<feature type="transmembrane region" description="Helical" evidence="7">
    <location>
        <begin position="162"/>
        <end position="182"/>
    </location>
</feature>
<comment type="subcellular location">
    <subcellularLocation>
        <location evidence="1">Cell membrane</location>
        <topology evidence="1">Multi-pass membrane protein</topology>
    </subcellularLocation>
</comment>
<feature type="domain" description="Major facilitator superfamily (MFS) profile" evidence="8">
    <location>
        <begin position="1"/>
        <end position="396"/>
    </location>
</feature>
<dbReference type="Pfam" id="PF07690">
    <property type="entry name" value="MFS_1"/>
    <property type="match status" value="1"/>
</dbReference>
<dbReference type="EMBL" id="CP009922">
    <property type="protein sequence ID" value="AKG46590.1"/>
    <property type="molecule type" value="Genomic_DNA"/>
</dbReference>
<evidence type="ECO:0000256" key="2">
    <source>
        <dbReference type="ARBA" id="ARBA00022475"/>
    </source>
</evidence>
<dbReference type="GO" id="GO:0005886">
    <property type="term" value="C:plasma membrane"/>
    <property type="evidence" value="ECO:0007669"/>
    <property type="project" value="UniProtKB-SubCell"/>
</dbReference>
<dbReference type="HOGENOM" id="CLU_034180_15_4_11"/>
<dbReference type="PATRIC" id="fig|408015.6.peg.5269"/>
<evidence type="ECO:0000313" key="9">
    <source>
        <dbReference type="EMBL" id="AKG46590.1"/>
    </source>
</evidence>
<dbReference type="PROSITE" id="PS50850">
    <property type="entry name" value="MFS"/>
    <property type="match status" value="1"/>
</dbReference>
<dbReference type="GO" id="GO:0022857">
    <property type="term" value="F:transmembrane transporter activity"/>
    <property type="evidence" value="ECO:0007669"/>
    <property type="project" value="InterPro"/>
</dbReference>
<dbReference type="AlphaFoldDB" id="A0A0F7G1E2"/>
<dbReference type="CDD" id="cd06173">
    <property type="entry name" value="MFS_MefA_like"/>
    <property type="match status" value="1"/>
</dbReference>
<dbReference type="InterPro" id="IPR036259">
    <property type="entry name" value="MFS_trans_sf"/>
</dbReference>
<evidence type="ECO:0000256" key="4">
    <source>
        <dbReference type="ARBA" id="ARBA00022989"/>
    </source>
</evidence>
<feature type="transmembrane region" description="Helical" evidence="7">
    <location>
        <begin position="36"/>
        <end position="56"/>
    </location>
</feature>
<evidence type="ECO:0000256" key="3">
    <source>
        <dbReference type="ARBA" id="ARBA00022692"/>
    </source>
</evidence>
<dbReference type="STRING" id="408015.SXIM_52060"/>
<feature type="transmembrane region" description="Helical" evidence="7">
    <location>
        <begin position="135"/>
        <end position="156"/>
    </location>
</feature>
<gene>
    <name evidence="9" type="ORF">SXIM_52060</name>
</gene>
<organism evidence="9 10">
    <name type="scientific">Streptomyces xiamenensis</name>
    <dbReference type="NCBI Taxonomy" id="408015"/>
    <lineage>
        <taxon>Bacteria</taxon>
        <taxon>Bacillati</taxon>
        <taxon>Actinomycetota</taxon>
        <taxon>Actinomycetes</taxon>
        <taxon>Kitasatosporales</taxon>
        <taxon>Streptomycetaceae</taxon>
        <taxon>Streptomyces</taxon>
    </lineage>
</organism>
<feature type="transmembrane region" description="Helical" evidence="7">
    <location>
        <begin position="203"/>
        <end position="221"/>
    </location>
</feature>
<evidence type="ECO:0000313" key="10">
    <source>
        <dbReference type="Proteomes" id="UP000034034"/>
    </source>
</evidence>